<evidence type="ECO:0000256" key="6">
    <source>
        <dbReference type="SAM" id="Coils"/>
    </source>
</evidence>
<feature type="disulfide bond" evidence="5">
    <location>
        <begin position="307"/>
        <end position="317"/>
    </location>
</feature>
<dbReference type="FunFam" id="3.10.250.10:FF:000006">
    <property type="entry name" value="neurotrypsin isoform X2"/>
    <property type="match status" value="1"/>
</dbReference>
<proteinExistence type="predicted"/>
<feature type="signal peptide" evidence="7">
    <location>
        <begin position="1"/>
        <end position="20"/>
    </location>
</feature>
<evidence type="ECO:0000256" key="1">
    <source>
        <dbReference type="ARBA" id="ARBA00022729"/>
    </source>
</evidence>
<evidence type="ECO:0000313" key="9">
    <source>
        <dbReference type="EnsemblMetazoa" id="G8133.2:cds"/>
    </source>
</evidence>
<dbReference type="AlphaFoldDB" id="A0A8W8P1A0"/>
<keyword evidence="10" id="KW-1185">Reference proteome</keyword>
<dbReference type="Gene3D" id="3.10.250.10">
    <property type="entry name" value="SRCR-like domain"/>
    <property type="match status" value="1"/>
</dbReference>
<organism evidence="9 10">
    <name type="scientific">Magallana gigas</name>
    <name type="common">Pacific oyster</name>
    <name type="synonym">Crassostrea gigas</name>
    <dbReference type="NCBI Taxonomy" id="29159"/>
    <lineage>
        <taxon>Eukaryota</taxon>
        <taxon>Metazoa</taxon>
        <taxon>Spiralia</taxon>
        <taxon>Lophotrochozoa</taxon>
        <taxon>Mollusca</taxon>
        <taxon>Bivalvia</taxon>
        <taxon>Autobranchia</taxon>
        <taxon>Pteriomorphia</taxon>
        <taxon>Ostreida</taxon>
        <taxon>Ostreoidea</taxon>
        <taxon>Ostreidae</taxon>
        <taxon>Magallana</taxon>
    </lineage>
</organism>
<dbReference type="PRINTS" id="PR00258">
    <property type="entry name" value="SPERACTRCPTR"/>
</dbReference>
<keyword evidence="4" id="KW-0325">Glycoprotein</keyword>
<protein>
    <recommendedName>
        <fullName evidence="8">SRCR domain-containing protein</fullName>
    </recommendedName>
</protein>
<feature type="chain" id="PRO_5036462493" description="SRCR domain-containing protein" evidence="7">
    <location>
        <begin position="21"/>
        <end position="345"/>
    </location>
</feature>
<dbReference type="GO" id="GO:0016020">
    <property type="term" value="C:membrane"/>
    <property type="evidence" value="ECO:0007669"/>
    <property type="project" value="InterPro"/>
</dbReference>
<dbReference type="OMA" id="ENAMVTH"/>
<dbReference type="OrthoDB" id="422749at2759"/>
<dbReference type="EnsemblMetazoa" id="G8133.2">
    <property type="protein sequence ID" value="G8133.2:cds"/>
    <property type="gene ID" value="G8133"/>
</dbReference>
<evidence type="ECO:0000256" key="2">
    <source>
        <dbReference type="ARBA" id="ARBA00022737"/>
    </source>
</evidence>
<evidence type="ECO:0000256" key="7">
    <source>
        <dbReference type="SAM" id="SignalP"/>
    </source>
</evidence>
<name>A0A8W8P1A0_MAGGI</name>
<dbReference type="Pfam" id="PF00530">
    <property type="entry name" value="SRCR"/>
    <property type="match status" value="1"/>
</dbReference>
<keyword evidence="1 7" id="KW-0732">Signal</keyword>
<evidence type="ECO:0000256" key="4">
    <source>
        <dbReference type="ARBA" id="ARBA00023180"/>
    </source>
</evidence>
<dbReference type="PROSITE" id="PS50287">
    <property type="entry name" value="SRCR_2"/>
    <property type="match status" value="1"/>
</dbReference>
<evidence type="ECO:0000259" key="8">
    <source>
        <dbReference type="PROSITE" id="PS50287"/>
    </source>
</evidence>
<keyword evidence="6" id="KW-0175">Coiled coil</keyword>
<accession>A0A8W8P1A0</accession>
<feature type="domain" description="SRCR" evidence="8">
    <location>
        <begin position="239"/>
        <end position="338"/>
    </location>
</feature>
<evidence type="ECO:0000256" key="3">
    <source>
        <dbReference type="ARBA" id="ARBA00023157"/>
    </source>
</evidence>
<evidence type="ECO:0000313" key="10">
    <source>
        <dbReference type="Proteomes" id="UP000005408"/>
    </source>
</evidence>
<dbReference type="Proteomes" id="UP000005408">
    <property type="component" value="Unassembled WGS sequence"/>
</dbReference>
<evidence type="ECO:0000256" key="5">
    <source>
        <dbReference type="PROSITE-ProRule" id="PRU00196"/>
    </source>
</evidence>
<dbReference type="PANTHER" id="PTHR48071">
    <property type="entry name" value="SRCR DOMAIN-CONTAINING PROTEIN"/>
    <property type="match status" value="1"/>
</dbReference>
<dbReference type="PANTHER" id="PTHR48071:SF18">
    <property type="entry name" value="DELETED IN MALIGNANT BRAIN TUMORS 1 PROTEIN-RELATED"/>
    <property type="match status" value="1"/>
</dbReference>
<keyword evidence="2" id="KW-0677">Repeat</keyword>
<reference evidence="9" key="1">
    <citation type="submission" date="2022-08" db="UniProtKB">
        <authorList>
            <consortium name="EnsemblMetazoa"/>
        </authorList>
    </citation>
    <scope>IDENTIFICATION</scope>
    <source>
        <strain evidence="9">05x7-T-G4-1.051#20</strain>
    </source>
</reference>
<feature type="coiled-coil region" evidence="6">
    <location>
        <begin position="44"/>
        <end position="78"/>
    </location>
</feature>
<sequence length="345" mass="38084">MAGSMSLTLFILCFVTHNSALLFHGDNIQDQTTTIGPLGKDATLSSLVQEVLELKFRVKSQEQEIQTLKNQKASENNATTSTVNKLMSEYIDIKSSIGVIKQEFDQNNNQTGLHVLSLKTRLDNMAKSIRYLTISQVDHESHDDATNKTVYQEFENMNTKLIELWSNTNKTFMKALQDMHSEITTITATESSDIQRLRSQLSAQLSAQKTAVYSELGTIQTELNKLKDTLFGTLKPTNIRLSGGGSSGRVEVRVMGTWGTVCDDSFGDEEAKVVCRMLGRSTTHARAYSNAHFGEGGGPILFDDLSCTGYESNLFDCGHQYIGQHNCQHSEDAGVSCDKPCLSGL</sequence>
<dbReference type="SUPFAM" id="SSF56487">
    <property type="entry name" value="SRCR-like"/>
    <property type="match status" value="1"/>
</dbReference>
<keyword evidence="3 5" id="KW-1015">Disulfide bond</keyword>
<comment type="caution">
    <text evidence="5">Lacks conserved residue(s) required for the propagation of feature annotation.</text>
</comment>
<dbReference type="InterPro" id="IPR036772">
    <property type="entry name" value="SRCR-like_dom_sf"/>
</dbReference>
<dbReference type="SMART" id="SM00202">
    <property type="entry name" value="SR"/>
    <property type="match status" value="1"/>
</dbReference>
<dbReference type="InterPro" id="IPR001190">
    <property type="entry name" value="SRCR"/>
</dbReference>